<keyword evidence="2" id="KW-1185">Reference proteome</keyword>
<organism evidence="1 2">
    <name type="scientific">Tenacibaculum gallaicum</name>
    <dbReference type="NCBI Taxonomy" id="561505"/>
    <lineage>
        <taxon>Bacteria</taxon>
        <taxon>Pseudomonadati</taxon>
        <taxon>Bacteroidota</taxon>
        <taxon>Flavobacteriia</taxon>
        <taxon>Flavobacteriales</taxon>
        <taxon>Flavobacteriaceae</taxon>
        <taxon>Tenacibaculum</taxon>
    </lineage>
</organism>
<reference evidence="1 2" key="1">
    <citation type="submission" date="2018-08" db="EMBL/GenBank/DDBJ databases">
        <title>Genomic Encyclopedia of Type Strains, Phase IV (KMG-IV): sequencing the most valuable type-strain genomes for metagenomic binning, comparative biology and taxonomic classification.</title>
        <authorList>
            <person name="Goeker M."/>
        </authorList>
    </citation>
    <scope>NUCLEOTIDE SEQUENCE [LARGE SCALE GENOMIC DNA]</scope>
    <source>
        <strain evidence="1 2">DSM 18841</strain>
    </source>
</reference>
<evidence type="ECO:0000313" key="1">
    <source>
        <dbReference type="EMBL" id="REH52302.1"/>
    </source>
</evidence>
<evidence type="ECO:0008006" key="3">
    <source>
        <dbReference type="Google" id="ProtNLM"/>
    </source>
</evidence>
<dbReference type="Proteomes" id="UP000256884">
    <property type="component" value="Unassembled WGS sequence"/>
</dbReference>
<comment type="caution">
    <text evidence="1">The sequence shown here is derived from an EMBL/GenBank/DDBJ whole genome shotgun (WGS) entry which is preliminary data.</text>
</comment>
<dbReference type="RefSeq" id="WP_115900668.1">
    <property type="nucleotide sequence ID" value="NZ_QUNS01000003.1"/>
</dbReference>
<protein>
    <recommendedName>
        <fullName evidence="3">Phosphoribosylpyrophosphate synthetase</fullName>
    </recommendedName>
</protein>
<sequence>MYTYDTLSEALNGLKKRGFTLDFNLREKEIESKNTQEIFSPDFFEVVEIYRFEGMSSAGDNSVVYAIQTNTGVKGVLVDAYGVYANSLSPEMIQKLKIVR</sequence>
<dbReference type="AlphaFoldDB" id="A0A3E0I0S0"/>
<name>A0A3E0I0S0_9FLAO</name>
<dbReference type="OrthoDB" id="8418771at2"/>
<accession>A0A3E0I0S0</accession>
<gene>
    <name evidence="1" type="ORF">C7448_10334</name>
</gene>
<evidence type="ECO:0000313" key="2">
    <source>
        <dbReference type="Proteomes" id="UP000256884"/>
    </source>
</evidence>
<dbReference type="EMBL" id="QUNS01000003">
    <property type="protein sequence ID" value="REH52302.1"/>
    <property type="molecule type" value="Genomic_DNA"/>
</dbReference>
<proteinExistence type="predicted"/>